<evidence type="ECO:0000313" key="2">
    <source>
        <dbReference type="EMBL" id="EKM73642.1"/>
    </source>
</evidence>
<proteinExistence type="predicted"/>
<dbReference type="AlphaFoldDB" id="K5WSY7"/>
<dbReference type="HOGENOM" id="CLU_1578048_0_0_1"/>
<gene>
    <name evidence="2" type="ORF">AGABI1DRAFT_134359</name>
</gene>
<feature type="region of interest" description="Disordered" evidence="1">
    <location>
        <begin position="1"/>
        <end position="21"/>
    </location>
</feature>
<evidence type="ECO:0000256" key="1">
    <source>
        <dbReference type="SAM" id="MobiDB-lite"/>
    </source>
</evidence>
<dbReference type="InParanoid" id="K5WSY7"/>
<reference evidence="3" key="1">
    <citation type="journal article" date="2012" name="Proc. Natl. Acad. Sci. U.S.A.">
        <title>Genome sequence of the button mushroom Agaricus bisporus reveals mechanisms governing adaptation to a humic-rich ecological niche.</title>
        <authorList>
            <person name="Morin E."/>
            <person name="Kohler A."/>
            <person name="Baker A.R."/>
            <person name="Foulongne-Oriol M."/>
            <person name="Lombard V."/>
            <person name="Nagy L.G."/>
            <person name="Ohm R.A."/>
            <person name="Patyshakuliyeva A."/>
            <person name="Brun A."/>
            <person name="Aerts A.L."/>
            <person name="Bailey A.M."/>
            <person name="Billette C."/>
            <person name="Coutinho P.M."/>
            <person name="Deakin G."/>
            <person name="Doddapaneni H."/>
            <person name="Floudas D."/>
            <person name="Grimwood J."/>
            <person name="Hilden K."/>
            <person name="Kuees U."/>
            <person name="LaButti K.M."/>
            <person name="Lapidus A."/>
            <person name="Lindquist E.A."/>
            <person name="Lucas S.M."/>
            <person name="Murat C."/>
            <person name="Riley R.W."/>
            <person name="Salamov A.A."/>
            <person name="Schmutz J."/>
            <person name="Subramanian V."/>
            <person name="Woesten H.A.B."/>
            <person name="Xu J."/>
            <person name="Eastwood D.C."/>
            <person name="Foster G.D."/>
            <person name="Sonnenberg A.S."/>
            <person name="Cullen D."/>
            <person name="de Vries R.P."/>
            <person name="Lundell T."/>
            <person name="Hibbett D.S."/>
            <person name="Henrissat B."/>
            <person name="Burton K.S."/>
            <person name="Kerrigan R.W."/>
            <person name="Challen M.P."/>
            <person name="Grigoriev I.V."/>
            <person name="Martin F."/>
        </authorList>
    </citation>
    <scope>NUCLEOTIDE SEQUENCE [LARGE SCALE GENOMIC DNA]</scope>
    <source>
        <strain evidence="3">JB137-S8 / ATCC MYA-4627 / FGSC 10392</strain>
    </source>
</reference>
<dbReference type="EMBL" id="JH972313">
    <property type="protein sequence ID" value="EKM73642.1"/>
    <property type="molecule type" value="Genomic_DNA"/>
</dbReference>
<sequence length="169" mass="18697">MDTEEGRESRHRKPSQRLEQSDDILVVKLREAQKQRNAVTIDDSHITPVVVASENIPDLDGSTSLSTRNVTAIDSDIPMNPISRQPSTISMASAQSLPESPTTDSRDRITPPSRAHHIIESTDDEGEINIRVSKKIRRQGSKDVSTPEHTEKGSNDRPQSRDPQEALGS</sequence>
<keyword evidence="3" id="KW-1185">Reference proteome</keyword>
<organism evidence="2 3">
    <name type="scientific">Agaricus bisporus var. burnettii (strain JB137-S8 / ATCC MYA-4627 / FGSC 10392)</name>
    <name type="common">White button mushroom</name>
    <dbReference type="NCBI Taxonomy" id="597362"/>
    <lineage>
        <taxon>Eukaryota</taxon>
        <taxon>Fungi</taxon>
        <taxon>Dikarya</taxon>
        <taxon>Basidiomycota</taxon>
        <taxon>Agaricomycotina</taxon>
        <taxon>Agaricomycetes</taxon>
        <taxon>Agaricomycetidae</taxon>
        <taxon>Agaricales</taxon>
        <taxon>Agaricineae</taxon>
        <taxon>Agaricaceae</taxon>
        <taxon>Agaricus</taxon>
    </lineage>
</organism>
<protein>
    <submittedName>
        <fullName evidence="2">Uncharacterized protein</fullName>
    </submittedName>
</protein>
<evidence type="ECO:0000313" key="3">
    <source>
        <dbReference type="Proteomes" id="UP000008493"/>
    </source>
</evidence>
<feature type="region of interest" description="Disordered" evidence="1">
    <location>
        <begin position="76"/>
        <end position="169"/>
    </location>
</feature>
<dbReference type="KEGG" id="abp:AGABI1DRAFT134359"/>
<dbReference type="Proteomes" id="UP000008493">
    <property type="component" value="Unassembled WGS sequence"/>
</dbReference>
<dbReference type="GeneID" id="18828239"/>
<dbReference type="RefSeq" id="XP_007335719.1">
    <property type="nucleotide sequence ID" value="XM_007335657.1"/>
</dbReference>
<feature type="compositionally biased region" description="Polar residues" evidence="1">
    <location>
        <begin position="82"/>
        <end position="103"/>
    </location>
</feature>
<feature type="compositionally biased region" description="Basic and acidic residues" evidence="1">
    <location>
        <begin position="145"/>
        <end position="169"/>
    </location>
</feature>
<accession>K5WSY7</accession>
<name>K5WSY7_AGABU</name>